<comment type="caution">
    <text evidence="8">Lacks conserved residue(s) required for the propagation of feature annotation.</text>
</comment>
<dbReference type="SUPFAM" id="SSF47384">
    <property type="entry name" value="Homodimeric domain of signal transducing histidine kinase"/>
    <property type="match status" value="1"/>
</dbReference>
<keyword evidence="4" id="KW-0547">Nucleotide-binding</keyword>
<dbReference type="EMBL" id="JAHZIK010001532">
    <property type="protein sequence ID" value="MBW7459210.1"/>
    <property type="molecule type" value="Genomic_DNA"/>
</dbReference>
<dbReference type="PRINTS" id="PR00344">
    <property type="entry name" value="BCTRLSENSOR"/>
</dbReference>
<dbReference type="PANTHER" id="PTHR43065">
    <property type="entry name" value="SENSOR HISTIDINE KINASE"/>
    <property type="match status" value="1"/>
</dbReference>
<evidence type="ECO:0000256" key="7">
    <source>
        <dbReference type="ARBA" id="ARBA00023012"/>
    </source>
</evidence>
<keyword evidence="6" id="KW-0067">ATP-binding</keyword>
<comment type="caution">
    <text evidence="12">The sequence shown here is derived from an EMBL/GenBank/DDBJ whole genome shotgun (WGS) entry which is preliminary data.</text>
</comment>
<keyword evidence="3" id="KW-0808">Transferase</keyword>
<dbReference type="PROSITE" id="PS50110">
    <property type="entry name" value="RESPONSE_REGULATORY"/>
    <property type="match status" value="1"/>
</dbReference>
<dbReference type="Gene3D" id="6.10.250.690">
    <property type="match status" value="1"/>
</dbReference>
<evidence type="ECO:0000256" key="9">
    <source>
        <dbReference type="SAM" id="Coils"/>
    </source>
</evidence>
<dbReference type="InterPro" id="IPR001789">
    <property type="entry name" value="Sig_transdc_resp-reg_receiver"/>
</dbReference>
<sequence length="337" mass="37231">LYSANELPVIFLTAKPLDSDLIEGFDAGANDYVTKPVVKRELMARIRLHLQLAKWNQTLEQRVKERTEQLEETLASLRQARNRLIQSEKLASLGELVAGVAHEINTPVGIGVTASSHLVERSKELLDSYSQGVLRRSDLEAYFAECGETASILLDNLQRTEKLISSFKQVAVDQTFEQRRSFRVKAYIGDILLSLSPKLKQSRHRIVLNVDDSLEIDGYPGALFQIITNLLLNSLLHAYDESQEGTIVIRAESDGQSLIVTFSDDGTGIEPRLLPRIFDPFVTTKRGQGGTGLGLSIVYNLVVQTWGGTIVCDSVPGYGTAFQMVLPLQSVQMEGAG</sequence>
<dbReference type="SMART" id="SM00387">
    <property type="entry name" value="HATPase_c"/>
    <property type="match status" value="1"/>
</dbReference>
<evidence type="ECO:0000259" key="10">
    <source>
        <dbReference type="PROSITE" id="PS50109"/>
    </source>
</evidence>
<keyword evidence="7" id="KW-0902">Two-component regulatory system</keyword>
<accession>A0ABS7CE45</accession>
<keyword evidence="9" id="KW-0175">Coiled coil</keyword>
<evidence type="ECO:0000256" key="6">
    <source>
        <dbReference type="ARBA" id="ARBA00022840"/>
    </source>
</evidence>
<feature type="domain" description="Histidine kinase" evidence="10">
    <location>
        <begin position="99"/>
        <end position="330"/>
    </location>
</feature>
<dbReference type="SUPFAM" id="SSF55874">
    <property type="entry name" value="ATPase domain of HSP90 chaperone/DNA topoisomerase II/histidine kinase"/>
    <property type="match status" value="1"/>
</dbReference>
<evidence type="ECO:0000259" key="11">
    <source>
        <dbReference type="PROSITE" id="PS50110"/>
    </source>
</evidence>
<dbReference type="InterPro" id="IPR036097">
    <property type="entry name" value="HisK_dim/P_sf"/>
</dbReference>
<feature type="domain" description="Response regulatory" evidence="11">
    <location>
        <begin position="1"/>
        <end position="50"/>
    </location>
</feature>
<comment type="catalytic activity">
    <reaction evidence="1">
        <text>ATP + protein L-histidine = ADP + protein N-phospho-L-histidine.</text>
        <dbReference type="EC" id="2.7.13.3"/>
    </reaction>
</comment>
<dbReference type="SUPFAM" id="SSF52172">
    <property type="entry name" value="CheY-like"/>
    <property type="match status" value="1"/>
</dbReference>
<dbReference type="InterPro" id="IPR005467">
    <property type="entry name" value="His_kinase_dom"/>
</dbReference>
<organism evidence="12 13">
    <name type="scientific">Paenibacillus sepulcri</name>
    <dbReference type="NCBI Taxonomy" id="359917"/>
    <lineage>
        <taxon>Bacteria</taxon>
        <taxon>Bacillati</taxon>
        <taxon>Bacillota</taxon>
        <taxon>Bacilli</taxon>
        <taxon>Bacillales</taxon>
        <taxon>Paenibacillaceae</taxon>
        <taxon>Paenibacillus</taxon>
    </lineage>
</organism>
<dbReference type="Gene3D" id="3.30.565.10">
    <property type="entry name" value="Histidine kinase-like ATPase, C-terminal domain"/>
    <property type="match status" value="1"/>
</dbReference>
<evidence type="ECO:0000313" key="13">
    <source>
        <dbReference type="Proteomes" id="UP001519887"/>
    </source>
</evidence>
<dbReference type="Gene3D" id="1.10.287.130">
    <property type="match status" value="1"/>
</dbReference>
<keyword evidence="13" id="KW-1185">Reference proteome</keyword>
<evidence type="ECO:0000256" key="4">
    <source>
        <dbReference type="ARBA" id="ARBA00022741"/>
    </source>
</evidence>
<protein>
    <recommendedName>
        <fullName evidence="2">histidine kinase</fullName>
        <ecNumber evidence="2">2.7.13.3</ecNumber>
    </recommendedName>
</protein>
<dbReference type="InterPro" id="IPR003594">
    <property type="entry name" value="HATPase_dom"/>
</dbReference>
<feature type="coiled-coil region" evidence="9">
    <location>
        <begin position="56"/>
        <end position="90"/>
    </location>
</feature>
<evidence type="ECO:0000256" key="5">
    <source>
        <dbReference type="ARBA" id="ARBA00022777"/>
    </source>
</evidence>
<evidence type="ECO:0000256" key="8">
    <source>
        <dbReference type="PROSITE-ProRule" id="PRU00169"/>
    </source>
</evidence>
<dbReference type="InterPro" id="IPR011006">
    <property type="entry name" value="CheY-like_superfamily"/>
</dbReference>
<dbReference type="Proteomes" id="UP001519887">
    <property type="component" value="Unassembled WGS sequence"/>
</dbReference>
<feature type="non-terminal residue" evidence="12">
    <location>
        <position position="1"/>
    </location>
</feature>
<dbReference type="EC" id="2.7.13.3" evidence="2"/>
<proteinExistence type="predicted"/>
<dbReference type="Pfam" id="PF02518">
    <property type="entry name" value="HATPase_c"/>
    <property type="match status" value="1"/>
</dbReference>
<evidence type="ECO:0000256" key="3">
    <source>
        <dbReference type="ARBA" id="ARBA00022679"/>
    </source>
</evidence>
<name>A0ABS7CE45_9BACL</name>
<reference evidence="12 13" key="1">
    <citation type="submission" date="2021-07" db="EMBL/GenBank/DDBJ databases">
        <title>Paenibacillus radiodurans sp. nov., isolated from the southeastern edge of Tengger Desert.</title>
        <authorList>
            <person name="Zhang G."/>
        </authorList>
    </citation>
    <scope>NUCLEOTIDE SEQUENCE [LARGE SCALE GENOMIC DNA]</scope>
    <source>
        <strain evidence="12 13">CCM 7311</strain>
    </source>
</reference>
<dbReference type="InterPro" id="IPR036890">
    <property type="entry name" value="HATPase_C_sf"/>
</dbReference>
<dbReference type="GO" id="GO:0016301">
    <property type="term" value="F:kinase activity"/>
    <property type="evidence" value="ECO:0007669"/>
    <property type="project" value="UniProtKB-KW"/>
</dbReference>
<gene>
    <name evidence="12" type="ORF">K0U00_34680</name>
</gene>
<evidence type="ECO:0000313" key="12">
    <source>
        <dbReference type="EMBL" id="MBW7459210.1"/>
    </source>
</evidence>
<evidence type="ECO:0000256" key="1">
    <source>
        <dbReference type="ARBA" id="ARBA00000085"/>
    </source>
</evidence>
<dbReference type="InterPro" id="IPR004358">
    <property type="entry name" value="Sig_transdc_His_kin-like_C"/>
</dbReference>
<keyword evidence="5 12" id="KW-0418">Kinase</keyword>
<evidence type="ECO:0000256" key="2">
    <source>
        <dbReference type="ARBA" id="ARBA00012438"/>
    </source>
</evidence>
<dbReference type="PROSITE" id="PS50109">
    <property type="entry name" value="HIS_KIN"/>
    <property type="match status" value="1"/>
</dbReference>